<sequence length="879" mass="99055">MATEPRVCYELVEWHWIEAYLHHGFVKQTENENMFEVLRPNDDGPILRHYLVDDDGNPVGDPPAEVLAMSPLPLSELLKRKPEPEPEPEPYIKANEFEDRLFYMLKYENEEMDRLKYEIEELHRARPESMAFHDLSVPPLTPEHEPPYMQEVRKEVRQTHPQARGWQLGLAIFEATKKHLAAKEMANQKIAMLPVHVQDQRRQAPTKQKVSNVNTTAAPNEVIVIDDSPIEAHAALALPTQFPPSAIVNPQDLAVQSQLALEEQRRQQQAKAASRPSVQNTQRAPHALQRPLPAVRAATPKNAAVTMRHVAATTPNAPQKTMKNVPQNNLRPQSRSSAPAVGAASARAYRGQARGVPHALHRSQAIDPRRFEEMRQMYAQQQPQSTQAQVPVMPTAMPGASQAGRQYISQTPAVPAAAPDMSSRPQSRRQHIRHQQSQSVSGLQTCINPQDLLRAPQQQNTPQVPRHINPSVALQQMEASRQLQVVGEQQTPSMRGTRISTGAQTPVMYQKNQKMNAAAGKTPMMHRDAAFTGRQTSAMPQNIAAMGRQTPVAKRDAAQMEQQTPSKRQKTSSTAWQTPMMRQNMAGMGQQTPTRKQMPLGPTTPNGRQMAMLPHQANHAPAMQQQMMQRHTQAMQKKLSVGHQTPTKTPMMGQEMPPVRQQMPNGQQTPTKTPAMQHQVLSAGNQMPAGQCTPAKAPAVQHGTPAMEKQMPTGQQTPITQRQTQAMWQQMTTGQQLQMMQQYRNAAMQQQMTTSQQTSILQDQMPVNQEQMITHMMMRRRIQAQQQAMNLGQQVPVTQQHQVPVMPQQAPNGQHRPITAQEREAYRQMMIHRNRTQQKQQNRHQQQCQQQPQPIYQPQPQPPQMSGDEILTQLFPGLE</sequence>
<dbReference type="Proteomes" id="UP000073492">
    <property type="component" value="Unassembled WGS sequence"/>
</dbReference>
<dbReference type="STRING" id="113226.A0A139IHF1"/>
<feature type="region of interest" description="Disordered" evidence="1">
    <location>
        <begin position="259"/>
        <end position="295"/>
    </location>
</feature>
<evidence type="ECO:0000313" key="3">
    <source>
        <dbReference type="Proteomes" id="UP000073492"/>
    </source>
</evidence>
<feature type="region of interest" description="Disordered" evidence="1">
    <location>
        <begin position="552"/>
        <end position="577"/>
    </location>
</feature>
<proteinExistence type="predicted"/>
<feature type="compositionally biased region" description="Low complexity" evidence="1">
    <location>
        <begin position="334"/>
        <end position="350"/>
    </location>
</feature>
<gene>
    <name evidence="2" type="ORF">AC579_8858</name>
</gene>
<reference evidence="2 3" key="1">
    <citation type="submission" date="2015-07" db="EMBL/GenBank/DDBJ databases">
        <title>Comparative genomics of the Sigatoka disease complex on banana suggests a link between parallel evolutionary changes in Pseudocercospora fijiensis and Pseudocercospora eumusae and increased virulence on the banana host.</title>
        <authorList>
            <person name="Chang T.-C."/>
            <person name="Salvucci A."/>
            <person name="Crous P.W."/>
            <person name="Stergiopoulos I."/>
        </authorList>
    </citation>
    <scope>NUCLEOTIDE SEQUENCE [LARGE SCALE GENOMIC DNA]</scope>
    <source>
        <strain evidence="2 3">CBS 116634</strain>
    </source>
</reference>
<organism evidence="2 3">
    <name type="scientific">Pseudocercospora musae</name>
    <dbReference type="NCBI Taxonomy" id="113226"/>
    <lineage>
        <taxon>Eukaryota</taxon>
        <taxon>Fungi</taxon>
        <taxon>Dikarya</taxon>
        <taxon>Ascomycota</taxon>
        <taxon>Pezizomycotina</taxon>
        <taxon>Dothideomycetes</taxon>
        <taxon>Dothideomycetidae</taxon>
        <taxon>Mycosphaerellales</taxon>
        <taxon>Mycosphaerellaceae</taxon>
        <taxon>Pseudocercospora</taxon>
    </lineage>
</organism>
<feature type="compositionally biased region" description="Low complexity" evidence="1">
    <location>
        <begin position="259"/>
        <end position="274"/>
    </location>
</feature>
<feature type="compositionally biased region" description="Polar residues" evidence="1">
    <location>
        <begin position="313"/>
        <end position="333"/>
    </location>
</feature>
<dbReference type="AlphaFoldDB" id="A0A139IHF1"/>
<keyword evidence="3" id="KW-1185">Reference proteome</keyword>
<feature type="region of interest" description="Disordered" evidence="1">
    <location>
        <begin position="412"/>
        <end position="442"/>
    </location>
</feature>
<comment type="caution">
    <text evidence="2">The sequence shown here is derived from an EMBL/GenBank/DDBJ whole genome shotgun (WGS) entry which is preliminary data.</text>
</comment>
<feature type="compositionally biased region" description="Polar residues" evidence="1">
    <location>
        <begin position="560"/>
        <end position="577"/>
    </location>
</feature>
<accession>A0A139IHF1</accession>
<evidence type="ECO:0000256" key="1">
    <source>
        <dbReference type="SAM" id="MobiDB-lite"/>
    </source>
</evidence>
<protein>
    <submittedName>
        <fullName evidence="2">Uncharacterized protein</fullName>
    </submittedName>
</protein>
<name>A0A139IHF1_9PEZI</name>
<feature type="region of interest" description="Disordered" evidence="1">
    <location>
        <begin position="312"/>
        <end position="360"/>
    </location>
</feature>
<dbReference type="OrthoDB" id="3650030at2759"/>
<evidence type="ECO:0000313" key="2">
    <source>
        <dbReference type="EMBL" id="KXT13996.1"/>
    </source>
</evidence>
<dbReference type="EMBL" id="LFZO01000097">
    <property type="protein sequence ID" value="KXT13996.1"/>
    <property type="molecule type" value="Genomic_DNA"/>
</dbReference>
<feature type="region of interest" description="Disordered" evidence="1">
    <location>
        <begin position="834"/>
        <end position="879"/>
    </location>
</feature>
<feature type="compositionally biased region" description="Low complexity" evidence="1">
    <location>
        <begin position="837"/>
        <end position="854"/>
    </location>
</feature>